<sequence>MRVRKYDFDYGRRKLMQNAALGLGAGVLAPLDKVFAAEQTLERAYPEELLSIENYTKGKISTGDIIDAGNVDLVKELFDPIVYDQIKNVGRKIKIKATETDFRKFFPHEYYEQTLRNMADGVTAQWDANGNVINNKGENWRGGLPFPNAKTGEEFQANLAMAWGRNDYNQYAVNDTVFNPDGSQAYSYDLVWAELQVQGRSDGKVFDDRDDLLRLQTVLFTATQDVAGSSFLSTWYYDQNKFPDLYGYLPQFRRVRQFPTNQRFEPLIPGVTWFLSDAWAAGDPMRTWGDFKVLERKPMLTANNTNFYSKNNWVNTTNGGPNGDMFWDYEYELVPEVALVESKPTQYPRSPVGRRVAYVDTRINLAGSCLRYDRQDKPWVNFEGGYGQYVDGDTVVLGPDGKNPAWSWVFVHSYDIQNKRMSRISHQKECAGGYQSLFQADPDDVYSQFFTQQALQRLGQV</sequence>
<gene>
    <name evidence="1" type="ORF">ATO7_09592</name>
</gene>
<dbReference type="RefSeq" id="WP_083561530.1">
    <property type="nucleotide sequence ID" value="NZ_AQQV01000002.1"/>
</dbReference>
<evidence type="ECO:0000313" key="2">
    <source>
        <dbReference type="Proteomes" id="UP000192342"/>
    </source>
</evidence>
<dbReference type="InterPro" id="IPR010752">
    <property type="entry name" value="DUF1329"/>
</dbReference>
<dbReference type="Pfam" id="PF07044">
    <property type="entry name" value="DUF1329"/>
    <property type="match status" value="1"/>
</dbReference>
<reference evidence="1 2" key="1">
    <citation type="submission" date="2013-04" db="EMBL/GenBank/DDBJ databases">
        <title>Oceanococcus atlanticus 22II-S10r2 Genome Sequencing.</title>
        <authorList>
            <person name="Lai Q."/>
            <person name="Li G."/>
            <person name="Shao Z."/>
        </authorList>
    </citation>
    <scope>NUCLEOTIDE SEQUENCE [LARGE SCALE GENOMIC DNA]</scope>
    <source>
        <strain evidence="1 2">22II-S10r2</strain>
    </source>
</reference>
<organism evidence="1 2">
    <name type="scientific">Oceanococcus atlanticus</name>
    <dbReference type="NCBI Taxonomy" id="1317117"/>
    <lineage>
        <taxon>Bacteria</taxon>
        <taxon>Pseudomonadati</taxon>
        <taxon>Pseudomonadota</taxon>
        <taxon>Gammaproteobacteria</taxon>
        <taxon>Chromatiales</taxon>
        <taxon>Oceanococcaceae</taxon>
        <taxon>Oceanococcus</taxon>
    </lineage>
</organism>
<dbReference type="AlphaFoldDB" id="A0A1Y1SF03"/>
<accession>A0A1Y1SF03</accession>
<dbReference type="STRING" id="1317117.ATO7_09592"/>
<keyword evidence="2" id="KW-1185">Reference proteome</keyword>
<proteinExistence type="predicted"/>
<evidence type="ECO:0008006" key="3">
    <source>
        <dbReference type="Google" id="ProtNLM"/>
    </source>
</evidence>
<evidence type="ECO:0000313" key="1">
    <source>
        <dbReference type="EMBL" id="ORE87284.1"/>
    </source>
</evidence>
<dbReference type="Gene3D" id="2.50.20.10">
    <property type="entry name" value="Lipoprotein localisation LolA/LolB/LppX"/>
    <property type="match status" value="1"/>
</dbReference>
<comment type="caution">
    <text evidence="1">The sequence shown here is derived from an EMBL/GenBank/DDBJ whole genome shotgun (WGS) entry which is preliminary data.</text>
</comment>
<dbReference type="OrthoDB" id="178023at2"/>
<dbReference type="Proteomes" id="UP000192342">
    <property type="component" value="Unassembled WGS sequence"/>
</dbReference>
<name>A0A1Y1SF03_9GAMM</name>
<protein>
    <recommendedName>
        <fullName evidence="3">DUF1329 domain-containing protein</fullName>
    </recommendedName>
</protein>
<dbReference type="EMBL" id="AQQV01000002">
    <property type="protein sequence ID" value="ORE87284.1"/>
    <property type="molecule type" value="Genomic_DNA"/>
</dbReference>